<dbReference type="CDD" id="cd00038">
    <property type="entry name" value="CAP_ED"/>
    <property type="match status" value="1"/>
</dbReference>
<dbReference type="SUPFAM" id="SSF51206">
    <property type="entry name" value="cAMP-binding domain-like"/>
    <property type="match status" value="1"/>
</dbReference>
<accession>A0A7W9FMA6</accession>
<comment type="catalytic activity">
    <reaction evidence="5 6">
        <text>L-glutamine + H2O = L-glutamate + NH4(+)</text>
        <dbReference type="Rhea" id="RHEA:15889"/>
        <dbReference type="ChEBI" id="CHEBI:15377"/>
        <dbReference type="ChEBI" id="CHEBI:28938"/>
        <dbReference type="ChEBI" id="CHEBI:29985"/>
        <dbReference type="ChEBI" id="CHEBI:58359"/>
        <dbReference type="EC" id="3.5.1.2"/>
    </reaction>
</comment>
<organism evidence="9 10">
    <name type="scientific">Prosthecomicrobium pneumaticum</name>
    <dbReference type="NCBI Taxonomy" id="81895"/>
    <lineage>
        <taxon>Bacteria</taxon>
        <taxon>Pseudomonadati</taxon>
        <taxon>Pseudomonadota</taxon>
        <taxon>Alphaproteobacteria</taxon>
        <taxon>Hyphomicrobiales</taxon>
        <taxon>Kaistiaceae</taxon>
        <taxon>Prosthecomicrobium</taxon>
    </lineage>
</organism>
<dbReference type="EC" id="3.5.1.2" evidence="3 6"/>
<evidence type="ECO:0000256" key="6">
    <source>
        <dbReference type="HAMAP-Rule" id="MF_00313"/>
    </source>
</evidence>
<dbReference type="AlphaFoldDB" id="A0A7W9FMA6"/>
<keyword evidence="6" id="KW-0007">Acetylation</keyword>
<evidence type="ECO:0000259" key="7">
    <source>
        <dbReference type="PROSITE" id="PS50042"/>
    </source>
</evidence>
<dbReference type="FunFam" id="3.40.710.10:FF:000005">
    <property type="entry name" value="Glutaminase"/>
    <property type="match status" value="1"/>
</dbReference>
<dbReference type="InterPro" id="IPR012338">
    <property type="entry name" value="Beta-lactam/transpept-like"/>
</dbReference>
<dbReference type="Pfam" id="PF04960">
    <property type="entry name" value="Glutaminase"/>
    <property type="match status" value="1"/>
</dbReference>
<feature type="binding site" evidence="6">
    <location>
        <position position="270"/>
    </location>
    <ligand>
        <name>substrate</name>
    </ligand>
</feature>
<dbReference type="InterPro" id="IPR018490">
    <property type="entry name" value="cNMP-bd_dom_sf"/>
</dbReference>
<dbReference type="InterPro" id="IPR014710">
    <property type="entry name" value="RmlC-like_jellyroll"/>
</dbReference>
<dbReference type="Pfam" id="PF01740">
    <property type="entry name" value="STAS"/>
    <property type="match status" value="1"/>
</dbReference>
<dbReference type="RefSeq" id="WP_183856001.1">
    <property type="nucleotide sequence ID" value="NZ_JACHOO010000004.1"/>
</dbReference>
<dbReference type="PROSITE" id="PS50801">
    <property type="entry name" value="STAS"/>
    <property type="match status" value="1"/>
</dbReference>
<evidence type="ECO:0000256" key="2">
    <source>
        <dbReference type="ARBA" id="ARBA00011881"/>
    </source>
</evidence>
<dbReference type="GO" id="GO:0004359">
    <property type="term" value="F:glutaminase activity"/>
    <property type="evidence" value="ECO:0007669"/>
    <property type="project" value="UniProtKB-UniRule"/>
</dbReference>
<dbReference type="PROSITE" id="PS50042">
    <property type="entry name" value="CNMP_BINDING_3"/>
    <property type="match status" value="1"/>
</dbReference>
<dbReference type="PANTHER" id="PTHR12544">
    <property type="entry name" value="GLUTAMINASE"/>
    <property type="match status" value="1"/>
</dbReference>
<dbReference type="SUPFAM" id="SSF52091">
    <property type="entry name" value="SpoIIaa-like"/>
    <property type="match status" value="1"/>
</dbReference>
<dbReference type="Gene3D" id="3.30.750.24">
    <property type="entry name" value="STAS domain"/>
    <property type="match status" value="1"/>
</dbReference>
<evidence type="ECO:0000256" key="1">
    <source>
        <dbReference type="ARBA" id="ARBA00011076"/>
    </source>
</evidence>
<evidence type="ECO:0000313" key="9">
    <source>
        <dbReference type="EMBL" id="MBB5753312.1"/>
    </source>
</evidence>
<feature type="binding site" evidence="6">
    <location>
        <position position="75"/>
    </location>
    <ligand>
        <name>substrate</name>
    </ligand>
</feature>
<dbReference type="SUPFAM" id="SSF56601">
    <property type="entry name" value="beta-lactamase/transpeptidase-like"/>
    <property type="match status" value="1"/>
</dbReference>
<name>A0A7W9FMA6_9HYPH</name>
<feature type="binding site" evidence="6">
    <location>
        <position position="169"/>
    </location>
    <ligand>
        <name>substrate</name>
    </ligand>
</feature>
<evidence type="ECO:0000313" key="10">
    <source>
        <dbReference type="Proteomes" id="UP000523821"/>
    </source>
</evidence>
<evidence type="ECO:0000256" key="3">
    <source>
        <dbReference type="ARBA" id="ARBA00012918"/>
    </source>
</evidence>
<dbReference type="NCBIfam" id="TIGR03814">
    <property type="entry name" value="Gln_ase"/>
    <property type="match status" value="1"/>
</dbReference>
<feature type="domain" description="STAS" evidence="8">
    <location>
        <begin position="356"/>
        <end position="408"/>
    </location>
</feature>
<evidence type="ECO:0000259" key="8">
    <source>
        <dbReference type="PROSITE" id="PS50801"/>
    </source>
</evidence>
<dbReference type="InterPro" id="IPR015868">
    <property type="entry name" value="Glutaminase"/>
</dbReference>
<feature type="binding site" evidence="6">
    <location>
        <position position="200"/>
    </location>
    <ligand>
        <name>substrate</name>
    </ligand>
</feature>
<comment type="similarity">
    <text evidence="1 6">Belongs to the glutaminase family.</text>
</comment>
<dbReference type="InterPro" id="IPR036513">
    <property type="entry name" value="STAS_dom_sf"/>
</dbReference>
<comment type="subunit">
    <text evidence="2 6">Homotetramer.</text>
</comment>
<keyword evidence="10" id="KW-1185">Reference proteome</keyword>
<dbReference type="GO" id="GO:0006543">
    <property type="term" value="P:L-glutamine catabolic process"/>
    <property type="evidence" value="ECO:0007669"/>
    <property type="project" value="TreeGrafter"/>
</dbReference>
<dbReference type="Pfam" id="PF00027">
    <property type="entry name" value="cNMP_binding"/>
    <property type="match status" value="1"/>
</dbReference>
<comment type="caution">
    <text evidence="9">The sequence shown here is derived from an EMBL/GenBank/DDBJ whole genome shotgun (WGS) entry which is preliminary data.</text>
</comment>
<dbReference type="PROSITE" id="PS00888">
    <property type="entry name" value="CNMP_BINDING_1"/>
    <property type="match status" value="1"/>
</dbReference>
<dbReference type="CDD" id="cd07042">
    <property type="entry name" value="STAS_SulP_like_sulfate_transporter"/>
    <property type="match status" value="1"/>
</dbReference>
<dbReference type="InterPro" id="IPR002645">
    <property type="entry name" value="STAS_dom"/>
</dbReference>
<sequence length="623" mass="66914">MTSAGHGPDTAAPDPIQDYLDDLHFRIGRMSGGTVASYIPELAKADPMQCGIAIATVDGKVYAAGDARTPFTIQSVSKPFLYGYALERYGREAVLQRVGVEPTGEAFNSIVLDEVHNRPFNPMVNAGAIAVAETVRGHTLGERIDTLLALFGRFAGRPLAIDEAVFESEKATGHRNRAIAYMMLNSGMIRAAPEDILDVYFRQCAIEVTAVDLAVMGAALANNGVNPLTGERALAAEFIPDVLSVMNSCGMYNYAGQWSYDVGIPAKSGVAGSIMAVIPGQLGIAVFSPPIDGHGNSVRGVAACRDIAATFGLHVFKTQITARTVIRRELRADVTRSKRVRGPAERRVLDAEGRRIAILEVQGPLFFGSTERLLRRVGALAGDADHLILDLRRVPSMDEAASSLLLRLAAGFATPQRSLAFAHLGAEGPLGDLHRGLAEAPGGLSGRVFADRDAALEWFENRLIAAAGLSGEESRFSLASIDLFRGLPAEDIKRLEAMARPFVFETGDTLIRAGDAANVFFVIARGSVSVQVPAPERDGRKTIRIASLGPGLSFGEMAVIDGGRRSAEVVARERVVCYGFSVEQLKEVGEAHPEMIVRIYANMTRDLSERLRRMTAEVEALES</sequence>
<gene>
    <name evidence="6" type="primary">glsA</name>
    <name evidence="9" type="ORF">GGQ63_002378</name>
</gene>
<feature type="domain" description="Cyclic nucleotide-binding" evidence="7">
    <location>
        <begin position="483"/>
        <end position="606"/>
    </location>
</feature>
<dbReference type="PANTHER" id="PTHR12544:SF29">
    <property type="entry name" value="GLUTAMINASE"/>
    <property type="match status" value="1"/>
</dbReference>
<dbReference type="HAMAP" id="MF_00313">
    <property type="entry name" value="Glutaminase"/>
    <property type="match status" value="1"/>
</dbReference>
<feature type="binding site" evidence="6">
    <location>
        <position position="176"/>
    </location>
    <ligand>
        <name>substrate</name>
    </ligand>
</feature>
<dbReference type="Proteomes" id="UP000523821">
    <property type="component" value="Unassembled WGS sequence"/>
</dbReference>
<dbReference type="InterPro" id="IPR000595">
    <property type="entry name" value="cNMP-bd_dom"/>
</dbReference>
<feature type="binding site" evidence="6">
    <location>
        <position position="252"/>
    </location>
    <ligand>
        <name>substrate</name>
    </ligand>
</feature>
<dbReference type="EMBL" id="JACHOO010000004">
    <property type="protein sequence ID" value="MBB5753312.1"/>
    <property type="molecule type" value="Genomic_DNA"/>
</dbReference>
<proteinExistence type="inferred from homology"/>
<dbReference type="InterPro" id="IPR018488">
    <property type="entry name" value="cNMP-bd_CS"/>
</dbReference>
<evidence type="ECO:0000256" key="5">
    <source>
        <dbReference type="ARBA" id="ARBA00049534"/>
    </source>
</evidence>
<dbReference type="GO" id="GO:0006537">
    <property type="term" value="P:glutamate biosynthetic process"/>
    <property type="evidence" value="ECO:0007669"/>
    <property type="project" value="TreeGrafter"/>
</dbReference>
<keyword evidence="4 6" id="KW-0378">Hydrolase</keyword>
<feature type="binding site" evidence="6">
    <location>
        <position position="125"/>
    </location>
    <ligand>
        <name>substrate</name>
    </ligand>
</feature>
<evidence type="ECO:0000256" key="4">
    <source>
        <dbReference type="ARBA" id="ARBA00022801"/>
    </source>
</evidence>
<reference evidence="9 10" key="1">
    <citation type="submission" date="2020-08" db="EMBL/GenBank/DDBJ databases">
        <title>Genomic Encyclopedia of Type Strains, Phase IV (KMG-IV): sequencing the most valuable type-strain genomes for metagenomic binning, comparative biology and taxonomic classification.</title>
        <authorList>
            <person name="Goeker M."/>
        </authorList>
    </citation>
    <scope>NUCLEOTIDE SEQUENCE [LARGE SCALE GENOMIC DNA]</scope>
    <source>
        <strain evidence="9 10">DSM 16268</strain>
    </source>
</reference>
<dbReference type="PROSITE" id="PS00889">
    <property type="entry name" value="CNMP_BINDING_2"/>
    <property type="match status" value="1"/>
</dbReference>
<dbReference type="Gene3D" id="2.60.120.10">
    <property type="entry name" value="Jelly Rolls"/>
    <property type="match status" value="1"/>
</dbReference>
<dbReference type="SMART" id="SM00100">
    <property type="entry name" value="cNMP"/>
    <property type="match status" value="1"/>
</dbReference>
<dbReference type="Gene3D" id="3.40.710.10">
    <property type="entry name" value="DD-peptidase/beta-lactamase superfamily"/>
    <property type="match status" value="1"/>
</dbReference>
<protein>
    <recommendedName>
        <fullName evidence="3 6">Glutaminase</fullName>
        <ecNumber evidence="3 6">3.5.1.2</ecNumber>
    </recommendedName>
</protein>